<keyword evidence="1" id="KW-0812">Transmembrane</keyword>
<evidence type="ECO:0000313" key="2">
    <source>
        <dbReference type="EMBL" id="GMI24294.1"/>
    </source>
</evidence>
<sequence length="70" mass="8063">MLSLDDFLERRAGLSKAQIPWVLSTFLGVKYLTWGAFVLTGARYRPLSRLFRGVKTRTERRFGAVLTENE</sequence>
<dbReference type="EMBL" id="BRYB01005420">
    <property type="protein sequence ID" value="GMI24294.1"/>
    <property type="molecule type" value="Genomic_DNA"/>
</dbReference>
<name>A0ABQ6MDW4_9STRA</name>
<feature type="transmembrane region" description="Helical" evidence="1">
    <location>
        <begin position="20"/>
        <end position="42"/>
    </location>
</feature>
<reference evidence="2 3" key="1">
    <citation type="journal article" date="2023" name="Commun. Biol.">
        <title>Genome analysis of Parmales, the sister group of diatoms, reveals the evolutionary specialization of diatoms from phago-mixotrophs to photoautotrophs.</title>
        <authorList>
            <person name="Ban H."/>
            <person name="Sato S."/>
            <person name="Yoshikawa S."/>
            <person name="Yamada K."/>
            <person name="Nakamura Y."/>
            <person name="Ichinomiya M."/>
            <person name="Sato N."/>
            <person name="Blanc-Mathieu R."/>
            <person name="Endo H."/>
            <person name="Kuwata A."/>
            <person name="Ogata H."/>
        </authorList>
    </citation>
    <scope>NUCLEOTIDE SEQUENCE [LARGE SCALE GENOMIC DNA]</scope>
</reference>
<feature type="non-terminal residue" evidence="2">
    <location>
        <position position="70"/>
    </location>
</feature>
<organism evidence="2 3">
    <name type="scientific">Tetraparma gracilis</name>
    <dbReference type="NCBI Taxonomy" id="2962635"/>
    <lineage>
        <taxon>Eukaryota</taxon>
        <taxon>Sar</taxon>
        <taxon>Stramenopiles</taxon>
        <taxon>Ochrophyta</taxon>
        <taxon>Bolidophyceae</taxon>
        <taxon>Parmales</taxon>
        <taxon>Triparmaceae</taxon>
        <taxon>Tetraparma</taxon>
    </lineage>
</organism>
<comment type="caution">
    <text evidence="2">The sequence shown here is derived from an EMBL/GenBank/DDBJ whole genome shotgun (WGS) entry which is preliminary data.</text>
</comment>
<keyword evidence="3" id="KW-1185">Reference proteome</keyword>
<accession>A0ABQ6MDW4</accession>
<evidence type="ECO:0000313" key="3">
    <source>
        <dbReference type="Proteomes" id="UP001165060"/>
    </source>
</evidence>
<keyword evidence="1" id="KW-1133">Transmembrane helix</keyword>
<proteinExistence type="predicted"/>
<keyword evidence="1" id="KW-0472">Membrane</keyword>
<evidence type="ECO:0000256" key="1">
    <source>
        <dbReference type="SAM" id="Phobius"/>
    </source>
</evidence>
<protein>
    <submittedName>
        <fullName evidence="2">Uncharacterized protein</fullName>
    </submittedName>
</protein>
<dbReference type="Proteomes" id="UP001165060">
    <property type="component" value="Unassembled WGS sequence"/>
</dbReference>
<gene>
    <name evidence="2" type="ORF">TeGR_g8893</name>
</gene>